<dbReference type="FunFam" id="3.40.50.11530:FF:000002">
    <property type="entry name" value="Interleukin 17 receptor A"/>
    <property type="match status" value="1"/>
</dbReference>
<evidence type="ECO:0000256" key="1">
    <source>
        <dbReference type="ARBA" id="ARBA00004251"/>
    </source>
</evidence>
<dbReference type="GO" id="GO:0030368">
    <property type="term" value="F:interleukin-17 receptor activity"/>
    <property type="evidence" value="ECO:0007669"/>
    <property type="project" value="InterPro"/>
</dbReference>
<dbReference type="PANTHER" id="PTHR15583">
    <property type="entry name" value="INTERLEUKIN-17 RECEPTOR"/>
    <property type="match status" value="1"/>
</dbReference>
<feature type="region of interest" description="Disordered" evidence="9">
    <location>
        <begin position="807"/>
        <end position="830"/>
    </location>
</feature>
<evidence type="ECO:0000256" key="7">
    <source>
        <dbReference type="ARBA" id="ARBA00023170"/>
    </source>
</evidence>
<dbReference type="Gene3D" id="2.60.40.2160">
    <property type="entry name" value="Interleukin-17 receptor A/B, fibronectin-III-like domain 1"/>
    <property type="match status" value="1"/>
</dbReference>
<dbReference type="Proteomes" id="UP000472263">
    <property type="component" value="Chromosome 23"/>
</dbReference>
<reference evidence="13" key="2">
    <citation type="submission" date="2025-08" db="UniProtKB">
        <authorList>
            <consortium name="Ensembl"/>
        </authorList>
    </citation>
    <scope>IDENTIFICATION</scope>
</reference>
<feature type="compositionally biased region" description="Polar residues" evidence="9">
    <location>
        <begin position="766"/>
        <end position="776"/>
    </location>
</feature>
<evidence type="ECO:0000256" key="9">
    <source>
        <dbReference type="SAM" id="MobiDB-lite"/>
    </source>
</evidence>
<keyword evidence="3 10" id="KW-0812">Transmembrane</keyword>
<dbReference type="InterPro" id="IPR043046">
    <property type="entry name" value="IL17RA/B_FnIII-like_2_sf"/>
</dbReference>
<dbReference type="GeneTree" id="ENSGT00940000159018"/>
<dbReference type="InterPro" id="IPR013568">
    <property type="entry name" value="SEFIR_dom"/>
</dbReference>
<evidence type="ECO:0000256" key="6">
    <source>
        <dbReference type="ARBA" id="ARBA00023136"/>
    </source>
</evidence>
<comment type="subcellular location">
    <subcellularLocation>
        <location evidence="1">Cell membrane</location>
        <topology evidence="1">Single-pass type I membrane protein</topology>
    </subcellularLocation>
</comment>
<keyword evidence="5 10" id="KW-1133">Transmembrane helix</keyword>
<dbReference type="InterPro" id="IPR032356">
    <property type="entry name" value="IL17R_A/B_N"/>
</dbReference>
<dbReference type="Ensembl" id="ENSMMDT00005025571.1">
    <property type="protein sequence ID" value="ENSMMDP00005025041.1"/>
    <property type="gene ID" value="ENSMMDG00005011994.1"/>
</dbReference>
<organism evidence="13 14">
    <name type="scientific">Myripristis murdjan</name>
    <name type="common">pinecone soldierfish</name>
    <dbReference type="NCBI Taxonomy" id="586833"/>
    <lineage>
        <taxon>Eukaryota</taxon>
        <taxon>Metazoa</taxon>
        <taxon>Chordata</taxon>
        <taxon>Craniata</taxon>
        <taxon>Vertebrata</taxon>
        <taxon>Euteleostomi</taxon>
        <taxon>Actinopterygii</taxon>
        <taxon>Neopterygii</taxon>
        <taxon>Teleostei</taxon>
        <taxon>Neoteleostei</taxon>
        <taxon>Acanthomorphata</taxon>
        <taxon>Holocentriformes</taxon>
        <taxon>Holocentridae</taxon>
        <taxon>Myripristis</taxon>
    </lineage>
</organism>
<dbReference type="Pfam" id="PF16578">
    <property type="entry name" value="IL17R_fnIII_D2"/>
    <property type="match status" value="1"/>
</dbReference>
<evidence type="ECO:0000256" key="3">
    <source>
        <dbReference type="ARBA" id="ARBA00022692"/>
    </source>
</evidence>
<reference evidence="13" key="1">
    <citation type="submission" date="2019-06" db="EMBL/GenBank/DDBJ databases">
        <authorList>
            <consortium name="Wellcome Sanger Institute Data Sharing"/>
        </authorList>
    </citation>
    <scope>NUCLEOTIDE SEQUENCE [LARGE SCALE GENOMIC DNA]</scope>
</reference>
<dbReference type="PANTHER" id="PTHR15583:SF13">
    <property type="entry name" value="INTERLEUKIN-17 RECEPTOR A"/>
    <property type="match status" value="1"/>
</dbReference>
<dbReference type="InParanoid" id="A0A667YVD5"/>
<evidence type="ECO:0000256" key="5">
    <source>
        <dbReference type="ARBA" id="ARBA00022989"/>
    </source>
</evidence>
<reference evidence="13" key="3">
    <citation type="submission" date="2025-09" db="UniProtKB">
        <authorList>
            <consortium name="Ensembl"/>
        </authorList>
    </citation>
    <scope>IDENTIFICATION</scope>
</reference>
<dbReference type="AlphaFoldDB" id="A0A667YVD5"/>
<keyword evidence="7" id="KW-0675">Receptor</keyword>
<evidence type="ECO:0000313" key="14">
    <source>
        <dbReference type="Proteomes" id="UP000472263"/>
    </source>
</evidence>
<dbReference type="InterPro" id="IPR038683">
    <property type="entry name" value="IL17RA/B_FnIII-like_1_sf"/>
</dbReference>
<proteinExistence type="predicted"/>
<evidence type="ECO:0000259" key="12">
    <source>
        <dbReference type="PROSITE" id="PS51534"/>
    </source>
</evidence>
<dbReference type="InterPro" id="IPR039465">
    <property type="entry name" value="IL-17_rcpt-like"/>
</dbReference>
<keyword evidence="8" id="KW-0325">Glycoprotein</keyword>
<accession>A0A667YVD5</accession>
<evidence type="ECO:0000256" key="4">
    <source>
        <dbReference type="ARBA" id="ARBA00022729"/>
    </source>
</evidence>
<evidence type="ECO:0000313" key="13">
    <source>
        <dbReference type="Ensembl" id="ENSMMDP00005025041.1"/>
    </source>
</evidence>
<dbReference type="Pfam" id="PF08357">
    <property type="entry name" value="SEFIR"/>
    <property type="match status" value="1"/>
</dbReference>
<keyword evidence="2" id="KW-1003">Cell membrane</keyword>
<evidence type="ECO:0000256" key="2">
    <source>
        <dbReference type="ARBA" id="ARBA00022475"/>
    </source>
</evidence>
<dbReference type="Gene3D" id="2.60.40.2150">
    <property type="entry name" value="Interleukin-17 receptor A/B, fibronectin-III-like domain 2"/>
    <property type="match status" value="1"/>
</dbReference>
<evidence type="ECO:0000256" key="11">
    <source>
        <dbReference type="SAM" id="SignalP"/>
    </source>
</evidence>
<feature type="chain" id="PRO_5025446739" evidence="11">
    <location>
        <begin position="19"/>
        <end position="830"/>
    </location>
</feature>
<keyword evidence="14" id="KW-1185">Reference proteome</keyword>
<evidence type="ECO:0000256" key="10">
    <source>
        <dbReference type="SAM" id="Phobius"/>
    </source>
</evidence>
<feature type="region of interest" description="Disordered" evidence="9">
    <location>
        <begin position="753"/>
        <end position="779"/>
    </location>
</feature>
<dbReference type="GO" id="GO:0005886">
    <property type="term" value="C:plasma membrane"/>
    <property type="evidence" value="ECO:0007669"/>
    <property type="project" value="UniProtKB-SubCell"/>
</dbReference>
<dbReference type="FunCoup" id="A0A667YVD5">
    <property type="interactions" value="1299"/>
</dbReference>
<name>A0A667YVD5_9TELE</name>
<feature type="domain" description="SEFIR" evidence="12">
    <location>
        <begin position="350"/>
        <end position="506"/>
    </location>
</feature>
<gene>
    <name evidence="13" type="primary">il17ra1a</name>
</gene>
<protein>
    <submittedName>
        <fullName evidence="13">Interleukin-17 receptor A-like</fullName>
    </submittedName>
</protein>
<feature type="transmembrane region" description="Helical" evidence="10">
    <location>
        <begin position="301"/>
        <end position="324"/>
    </location>
</feature>
<evidence type="ECO:0000256" key="8">
    <source>
        <dbReference type="ARBA" id="ARBA00023180"/>
    </source>
</evidence>
<feature type="signal peptide" evidence="11">
    <location>
        <begin position="1"/>
        <end position="18"/>
    </location>
</feature>
<dbReference type="Gene3D" id="3.40.50.11530">
    <property type="match status" value="1"/>
</dbReference>
<keyword evidence="4 11" id="KW-0732">Signal</keyword>
<keyword evidence="6 10" id="KW-0472">Membrane</keyword>
<feature type="compositionally biased region" description="Polar residues" evidence="9">
    <location>
        <begin position="818"/>
        <end position="830"/>
    </location>
</feature>
<dbReference type="Pfam" id="PF16556">
    <property type="entry name" value="IL17R_fnIII_D1"/>
    <property type="match status" value="1"/>
</dbReference>
<dbReference type="PROSITE" id="PS51534">
    <property type="entry name" value="SEFIR"/>
    <property type="match status" value="1"/>
</dbReference>
<dbReference type="OrthoDB" id="5915222at2759"/>
<sequence length="830" mass="93512">MRLHLAGLLVVFVSLSSGADVLKWPRHNCSQQGLDCTVKTSNCMDENWLDRSKYTPSAPEGLEVAVHTRRNERGDLVPVLVARWRLQDDGSICFLNATELHVLVVATNQNLCVRYIFRDTLPPRNPAVEKWSFSADMVLVHPGQEYLVSVVNIPKPEQGHTNYDLSKNIIVPDCRDPRMLRTKFCIESGSLWQPNISLAQVQGGSMLAVSFNTDEFANRYIVLVSCSHILHSKQIHKSNQTSLSLTFSLELWPRSCCQYDAEIKPIFLQCGQDCVRRKATFNICPSISKENPPDAAQNVPAYTFVPLGVVLLCVVIGFIVYFLWRHKSGKPAVTVEPGEGIKTQPLPKQPPKVLVIYSQDHRLYRDIVLKLCAFLRAKCGTEVLVDMLDSSLVSTVGRLRWLEWQRQQLKNPSDKILVLCSRGVQAKWKAVCGHGRVVLREDVLSPTDDMLTPFLNLFLPDMHHAGMLGKYMVAYFDDVSSEQDVPSIFDIAVKYKLMKHFEELYFRILDIEKYQPGQVNHIKGIGGDEYFNCPSGRDLRNAIEIFQAYQLENPDWFEMECVDSEEEVTADSSPLIDQLQIPPVLECVPLIREGPPVYIHEVEINQNSEGVHIVTPKLNPECNEKSIMELVPRLNCEHQHLYPSNQAGVFTAHLYPHNPGIGSFYMAEPVLNSPPPLTENWLHLEEKLIGPVPIEQEDDALLPVNQPALQTDQRMSAQQKSLSLSSPEAPHVGVQVEYLTPSDINHSQPVEMEEEEILEPCEKDPSSGSDQGYMSQHESHAGEDPLMALAKLQEELFQKNYNYTDTGPKASLGGTDTFPLSHQSTVFSPF</sequence>